<keyword evidence="2 9" id="KW-1003">Cell membrane</keyword>
<dbReference type="Pfam" id="PF01252">
    <property type="entry name" value="Peptidase_A8"/>
    <property type="match status" value="1"/>
</dbReference>
<evidence type="ECO:0000256" key="8">
    <source>
        <dbReference type="ARBA" id="ARBA00023136"/>
    </source>
</evidence>
<protein>
    <recommendedName>
        <fullName evidence="9">Lipoprotein signal peptidase</fullName>
        <ecNumber evidence="9">3.4.23.36</ecNumber>
    </recommendedName>
    <alternativeName>
        <fullName evidence="9">Prolipoprotein signal peptidase</fullName>
    </alternativeName>
    <alternativeName>
        <fullName evidence="9">Signal peptidase II</fullName>
        <shortName evidence="9">SPase II</shortName>
    </alternativeName>
</protein>
<accession>A0A948RVP1</accession>
<dbReference type="PANTHER" id="PTHR33695">
    <property type="entry name" value="LIPOPROTEIN SIGNAL PEPTIDASE"/>
    <property type="match status" value="1"/>
</dbReference>
<comment type="pathway">
    <text evidence="9">Protein modification; lipoprotein biosynthesis (signal peptide cleavage).</text>
</comment>
<evidence type="ECO:0000256" key="9">
    <source>
        <dbReference type="HAMAP-Rule" id="MF_00161"/>
    </source>
</evidence>
<evidence type="ECO:0000256" key="5">
    <source>
        <dbReference type="ARBA" id="ARBA00022750"/>
    </source>
</evidence>
<dbReference type="GO" id="GO:0005886">
    <property type="term" value="C:plasma membrane"/>
    <property type="evidence" value="ECO:0007669"/>
    <property type="project" value="UniProtKB-SubCell"/>
</dbReference>
<dbReference type="NCBIfam" id="TIGR00077">
    <property type="entry name" value="lspA"/>
    <property type="match status" value="1"/>
</dbReference>
<dbReference type="PRINTS" id="PR00781">
    <property type="entry name" value="LIPOSIGPTASE"/>
</dbReference>
<name>A0A948RVP1_UNCEI</name>
<dbReference type="PROSITE" id="PS00855">
    <property type="entry name" value="SPASE_II"/>
    <property type="match status" value="1"/>
</dbReference>
<keyword evidence="6 9" id="KW-0378">Hydrolase</keyword>
<evidence type="ECO:0000256" key="1">
    <source>
        <dbReference type="ARBA" id="ARBA00006139"/>
    </source>
</evidence>
<dbReference type="InterPro" id="IPR001872">
    <property type="entry name" value="Peptidase_A8"/>
</dbReference>
<organism evidence="12 13">
    <name type="scientific">Eiseniibacteriota bacterium</name>
    <dbReference type="NCBI Taxonomy" id="2212470"/>
    <lineage>
        <taxon>Bacteria</taxon>
        <taxon>Candidatus Eiseniibacteriota</taxon>
    </lineage>
</organism>
<feature type="transmembrane region" description="Helical" evidence="9">
    <location>
        <begin position="136"/>
        <end position="158"/>
    </location>
</feature>
<evidence type="ECO:0000313" key="13">
    <source>
        <dbReference type="Proteomes" id="UP000777784"/>
    </source>
</evidence>
<evidence type="ECO:0000256" key="10">
    <source>
        <dbReference type="RuleBase" id="RU000594"/>
    </source>
</evidence>
<feature type="active site" evidence="9">
    <location>
        <position position="127"/>
    </location>
</feature>
<keyword evidence="7 9" id="KW-1133">Transmembrane helix</keyword>
<evidence type="ECO:0000256" key="11">
    <source>
        <dbReference type="RuleBase" id="RU004181"/>
    </source>
</evidence>
<comment type="caution">
    <text evidence="9">Lacks conserved residue(s) required for the propagation of feature annotation.</text>
</comment>
<keyword evidence="8 9" id="KW-0472">Membrane</keyword>
<keyword evidence="4 9" id="KW-0812">Transmembrane</keyword>
<comment type="catalytic activity">
    <reaction evidence="9 10">
        <text>Release of signal peptides from bacterial membrane prolipoproteins. Hydrolyzes -Xaa-Yaa-Zaa-|-(S,diacylglyceryl)Cys-, in which Xaa is hydrophobic (preferably Leu), and Yaa (Ala or Ser) and Zaa (Gly or Ala) have small, neutral side chains.</text>
        <dbReference type="EC" id="3.4.23.36"/>
    </reaction>
</comment>
<evidence type="ECO:0000256" key="2">
    <source>
        <dbReference type="ARBA" id="ARBA00022475"/>
    </source>
</evidence>
<dbReference type="HAMAP" id="MF_00161">
    <property type="entry name" value="LspA"/>
    <property type="match status" value="1"/>
</dbReference>
<dbReference type="EMBL" id="JAHJDP010000074">
    <property type="protein sequence ID" value="MBU2691725.1"/>
    <property type="molecule type" value="Genomic_DNA"/>
</dbReference>
<evidence type="ECO:0000256" key="7">
    <source>
        <dbReference type="ARBA" id="ARBA00022989"/>
    </source>
</evidence>
<dbReference type="AlphaFoldDB" id="A0A948RVP1"/>
<sequence length="179" mass="20027">MPGRNLKYRLSLILSILGTSILIDQTTKIISERYIPSRTPIVWLWGTIRLQHVKNAGAMLGMGSGLSEGARFLVFVILVSLALSALFFYTLWNRRLRTEYIIAVSLILGGGLSNLIDRLMFHGVVRDFMNVGIGVVRTGIFNVADMLILSGLALILFAEFRRHRTGQEPSDHKQDTDPL</sequence>
<gene>
    <name evidence="9 12" type="primary">lspA</name>
    <name evidence="12" type="ORF">KJ970_12435</name>
</gene>
<evidence type="ECO:0000313" key="12">
    <source>
        <dbReference type="EMBL" id="MBU2691725.1"/>
    </source>
</evidence>
<keyword evidence="3 9" id="KW-0645">Protease</keyword>
<keyword evidence="5 9" id="KW-0064">Aspartyl protease</keyword>
<evidence type="ECO:0000256" key="6">
    <source>
        <dbReference type="ARBA" id="ARBA00022801"/>
    </source>
</evidence>
<dbReference type="GO" id="GO:0006508">
    <property type="term" value="P:proteolysis"/>
    <property type="evidence" value="ECO:0007669"/>
    <property type="project" value="UniProtKB-KW"/>
</dbReference>
<feature type="transmembrane region" description="Helical" evidence="9">
    <location>
        <begin position="99"/>
        <end position="116"/>
    </location>
</feature>
<evidence type="ECO:0000256" key="4">
    <source>
        <dbReference type="ARBA" id="ARBA00022692"/>
    </source>
</evidence>
<dbReference type="PANTHER" id="PTHR33695:SF1">
    <property type="entry name" value="LIPOPROTEIN SIGNAL PEPTIDASE"/>
    <property type="match status" value="1"/>
</dbReference>
<comment type="similarity">
    <text evidence="1 9 11">Belongs to the peptidase A8 family.</text>
</comment>
<dbReference type="GO" id="GO:0004190">
    <property type="term" value="F:aspartic-type endopeptidase activity"/>
    <property type="evidence" value="ECO:0007669"/>
    <property type="project" value="UniProtKB-UniRule"/>
</dbReference>
<feature type="transmembrane region" description="Helical" evidence="9">
    <location>
        <begin position="72"/>
        <end position="92"/>
    </location>
</feature>
<dbReference type="Proteomes" id="UP000777784">
    <property type="component" value="Unassembled WGS sequence"/>
</dbReference>
<proteinExistence type="inferred from homology"/>
<comment type="function">
    <text evidence="9 10">This protein specifically catalyzes the removal of signal peptides from prolipoproteins.</text>
</comment>
<comment type="caution">
    <text evidence="12">The sequence shown here is derived from an EMBL/GenBank/DDBJ whole genome shotgun (WGS) entry which is preliminary data.</text>
</comment>
<evidence type="ECO:0000256" key="3">
    <source>
        <dbReference type="ARBA" id="ARBA00022670"/>
    </source>
</evidence>
<feature type="active site" evidence="9">
    <location>
        <position position="145"/>
    </location>
</feature>
<dbReference type="EC" id="3.4.23.36" evidence="9"/>
<reference evidence="12" key="1">
    <citation type="submission" date="2021-05" db="EMBL/GenBank/DDBJ databases">
        <title>Energy efficiency and biological interactions define the core microbiome of deep oligotrophic groundwater.</title>
        <authorList>
            <person name="Mehrshad M."/>
            <person name="Lopez-Fernandez M."/>
            <person name="Bell E."/>
            <person name="Bernier-Latmani R."/>
            <person name="Bertilsson S."/>
            <person name="Dopson M."/>
        </authorList>
    </citation>
    <scope>NUCLEOTIDE SEQUENCE</scope>
    <source>
        <strain evidence="12">Modern_marine.mb.64</strain>
    </source>
</reference>
<comment type="subcellular location">
    <subcellularLocation>
        <location evidence="9">Cell membrane</location>
        <topology evidence="9">Multi-pass membrane protein</topology>
    </subcellularLocation>
</comment>